<dbReference type="SMART" id="SM00355">
    <property type="entry name" value="ZnF_C2H2"/>
    <property type="match status" value="4"/>
</dbReference>
<keyword evidence="9" id="KW-0539">Nucleus</keyword>
<gene>
    <name evidence="13" type="ORF">V9T40_012454</name>
</gene>
<dbReference type="PANTHER" id="PTHR24384">
    <property type="entry name" value="FINGER PUTATIVE TRANSCRIPTION FACTOR FAMILY-RELATED"/>
    <property type="match status" value="1"/>
</dbReference>
<feature type="compositionally biased region" description="Basic and acidic residues" evidence="11">
    <location>
        <begin position="215"/>
        <end position="238"/>
    </location>
</feature>
<dbReference type="AlphaFoldDB" id="A0AAN9Y0J6"/>
<evidence type="ECO:0000256" key="2">
    <source>
        <dbReference type="ARBA" id="ARBA00022723"/>
    </source>
</evidence>
<keyword evidence="5" id="KW-0862">Zinc</keyword>
<feature type="region of interest" description="Disordered" evidence="11">
    <location>
        <begin position="570"/>
        <end position="606"/>
    </location>
</feature>
<keyword evidence="4 10" id="KW-0863">Zinc-finger</keyword>
<evidence type="ECO:0000313" key="14">
    <source>
        <dbReference type="Proteomes" id="UP001367676"/>
    </source>
</evidence>
<reference evidence="13 14" key="1">
    <citation type="submission" date="2024-03" db="EMBL/GenBank/DDBJ databases">
        <title>Adaptation during the transition from Ophiocordyceps entomopathogen to insect associate is accompanied by gene loss and intensified selection.</title>
        <authorList>
            <person name="Ward C.M."/>
            <person name="Onetto C.A."/>
            <person name="Borneman A.R."/>
        </authorList>
    </citation>
    <scope>NUCLEOTIDE SEQUENCE [LARGE SCALE GENOMIC DNA]</scope>
    <source>
        <strain evidence="13">AWRI1</strain>
        <tissue evidence="13">Single Adult Female</tissue>
    </source>
</reference>
<evidence type="ECO:0000256" key="10">
    <source>
        <dbReference type="PROSITE-ProRule" id="PRU00042"/>
    </source>
</evidence>
<name>A0AAN9Y0J6_9HEMI</name>
<feature type="compositionally biased region" description="Basic residues" evidence="11">
    <location>
        <begin position="315"/>
        <end position="332"/>
    </location>
</feature>
<evidence type="ECO:0000256" key="11">
    <source>
        <dbReference type="SAM" id="MobiDB-lite"/>
    </source>
</evidence>
<evidence type="ECO:0000256" key="7">
    <source>
        <dbReference type="ARBA" id="ARBA00023125"/>
    </source>
</evidence>
<dbReference type="GO" id="GO:0005634">
    <property type="term" value="C:nucleus"/>
    <property type="evidence" value="ECO:0007669"/>
    <property type="project" value="UniProtKB-SubCell"/>
</dbReference>
<dbReference type="Pfam" id="PF00096">
    <property type="entry name" value="zf-C2H2"/>
    <property type="match status" value="3"/>
</dbReference>
<feature type="compositionally biased region" description="Low complexity" evidence="11">
    <location>
        <begin position="152"/>
        <end position="167"/>
    </location>
</feature>
<keyword evidence="6" id="KW-0805">Transcription regulation</keyword>
<feature type="region of interest" description="Disordered" evidence="11">
    <location>
        <begin position="215"/>
        <end position="242"/>
    </location>
</feature>
<dbReference type="GO" id="GO:0000978">
    <property type="term" value="F:RNA polymerase II cis-regulatory region sequence-specific DNA binding"/>
    <property type="evidence" value="ECO:0007669"/>
    <property type="project" value="TreeGrafter"/>
</dbReference>
<dbReference type="GO" id="GO:0000981">
    <property type="term" value="F:DNA-binding transcription factor activity, RNA polymerase II-specific"/>
    <property type="evidence" value="ECO:0007669"/>
    <property type="project" value="TreeGrafter"/>
</dbReference>
<keyword evidence="7" id="KW-0238">DNA-binding</keyword>
<dbReference type="EMBL" id="JBBCAQ010000036">
    <property type="protein sequence ID" value="KAK7576168.1"/>
    <property type="molecule type" value="Genomic_DNA"/>
</dbReference>
<dbReference type="PROSITE" id="PS50157">
    <property type="entry name" value="ZINC_FINGER_C2H2_2"/>
    <property type="match status" value="4"/>
</dbReference>
<keyword evidence="3" id="KW-0677">Repeat</keyword>
<feature type="domain" description="C2H2-type" evidence="12">
    <location>
        <begin position="348"/>
        <end position="375"/>
    </location>
</feature>
<evidence type="ECO:0000256" key="5">
    <source>
        <dbReference type="ARBA" id="ARBA00022833"/>
    </source>
</evidence>
<protein>
    <recommendedName>
        <fullName evidence="12">C2H2-type domain-containing protein</fullName>
    </recommendedName>
</protein>
<sequence length="606" mass="67145">MNFTNFLPFTSTALQTNNASVPQLSTAKFANANAATSGGQVVAVLNSDDNGVTYLRPIDTNGFTFNLGGALNNQQHNQIITLPISIPSKPGEQQQTIQIQVLNPNSIGNSDKVLPLSLPVIHLAYNHQTQDGIQLQLQPSDVDPDIGGDPANNSDNDNNSSQSLDQQNINSESPALQDVKPNLSELAQQQDHASASNSYPVTVVVPPEMILRHSLGDHILDPGDKGDDENKDKDRMRDGMNSWPATAVTSSVAEYLSHLPAADSLSLPLHHFLKFSSDTIKRESAIESSPLSLDGTEGHMLEMNADDPDNDQLKGKKKKKYKKKPPKPRRPRPGQVHIATALDGTLLFCCPECNMAYPEKEMLEQHLVAHKIDRRYICDICGAGLKRKEHLERHKLGHNPERPYVCDVCSKGFKRKEHLNLHAVIHSGEKTEICGECGKGFYRRDHLRKHTKSHIAKRMREELHQQQQQQLQQQQQQQQQQHQHQQQQQQQQHHTILIAGGGPQENGDHQNAVIIQATAEHQRQLLNVAAVQSSDNHLEGTVILPTAAAAAAAAAASDENGVAAGPMLIQQRQLQEHRQQQQQQQQPKDHMEVSNQSAQCLMKQEP</sequence>
<evidence type="ECO:0000256" key="3">
    <source>
        <dbReference type="ARBA" id="ARBA00022737"/>
    </source>
</evidence>
<feature type="region of interest" description="Disordered" evidence="11">
    <location>
        <begin position="284"/>
        <end position="335"/>
    </location>
</feature>
<evidence type="ECO:0000259" key="12">
    <source>
        <dbReference type="PROSITE" id="PS50157"/>
    </source>
</evidence>
<dbReference type="InterPro" id="IPR036236">
    <property type="entry name" value="Znf_C2H2_sf"/>
</dbReference>
<dbReference type="PROSITE" id="PS00028">
    <property type="entry name" value="ZINC_FINGER_C2H2_1"/>
    <property type="match status" value="4"/>
</dbReference>
<dbReference type="InterPro" id="IPR050752">
    <property type="entry name" value="C2H2-ZF_domain"/>
</dbReference>
<evidence type="ECO:0000256" key="4">
    <source>
        <dbReference type="ARBA" id="ARBA00022771"/>
    </source>
</evidence>
<evidence type="ECO:0000256" key="9">
    <source>
        <dbReference type="ARBA" id="ARBA00023242"/>
    </source>
</evidence>
<feature type="region of interest" description="Disordered" evidence="11">
    <location>
        <begin position="448"/>
        <end position="493"/>
    </location>
</feature>
<evidence type="ECO:0000256" key="8">
    <source>
        <dbReference type="ARBA" id="ARBA00023163"/>
    </source>
</evidence>
<feature type="domain" description="C2H2-type" evidence="12">
    <location>
        <begin position="376"/>
        <end position="403"/>
    </location>
</feature>
<feature type="domain" description="C2H2-type" evidence="12">
    <location>
        <begin position="404"/>
        <end position="431"/>
    </location>
</feature>
<keyword evidence="8" id="KW-0804">Transcription</keyword>
<dbReference type="Proteomes" id="UP001367676">
    <property type="component" value="Unassembled WGS sequence"/>
</dbReference>
<feature type="compositionally biased region" description="Basic residues" evidence="11">
    <location>
        <begin position="448"/>
        <end position="457"/>
    </location>
</feature>
<feature type="compositionally biased region" description="Low complexity" evidence="11">
    <location>
        <begin position="465"/>
        <end position="493"/>
    </location>
</feature>
<evidence type="ECO:0000256" key="1">
    <source>
        <dbReference type="ARBA" id="ARBA00004123"/>
    </source>
</evidence>
<keyword evidence="14" id="KW-1185">Reference proteome</keyword>
<dbReference type="Gene3D" id="3.30.160.60">
    <property type="entry name" value="Classic Zinc Finger"/>
    <property type="match status" value="3"/>
</dbReference>
<comment type="subcellular location">
    <subcellularLocation>
        <location evidence="1">Nucleus</location>
    </subcellularLocation>
</comment>
<dbReference type="FunFam" id="3.30.160.60:FF:000478">
    <property type="entry name" value="Zinc finger protein 133"/>
    <property type="match status" value="1"/>
</dbReference>
<proteinExistence type="predicted"/>
<dbReference type="SUPFAM" id="SSF57667">
    <property type="entry name" value="beta-beta-alpha zinc fingers"/>
    <property type="match status" value="2"/>
</dbReference>
<comment type="caution">
    <text evidence="13">The sequence shown here is derived from an EMBL/GenBank/DDBJ whole genome shotgun (WGS) entry which is preliminary data.</text>
</comment>
<feature type="domain" description="C2H2-type" evidence="12">
    <location>
        <begin position="432"/>
        <end position="459"/>
    </location>
</feature>
<dbReference type="InterPro" id="IPR013087">
    <property type="entry name" value="Znf_C2H2_type"/>
</dbReference>
<accession>A0AAN9Y0J6</accession>
<dbReference type="GO" id="GO:0008270">
    <property type="term" value="F:zinc ion binding"/>
    <property type="evidence" value="ECO:0007669"/>
    <property type="project" value="UniProtKB-KW"/>
</dbReference>
<dbReference type="PANTHER" id="PTHR24384:SF189">
    <property type="entry name" value="C2H2-TYPE DOMAIN-CONTAINING PROTEIN-RELATED"/>
    <property type="match status" value="1"/>
</dbReference>
<organism evidence="13 14">
    <name type="scientific">Parthenolecanium corni</name>
    <dbReference type="NCBI Taxonomy" id="536013"/>
    <lineage>
        <taxon>Eukaryota</taxon>
        <taxon>Metazoa</taxon>
        <taxon>Ecdysozoa</taxon>
        <taxon>Arthropoda</taxon>
        <taxon>Hexapoda</taxon>
        <taxon>Insecta</taxon>
        <taxon>Pterygota</taxon>
        <taxon>Neoptera</taxon>
        <taxon>Paraneoptera</taxon>
        <taxon>Hemiptera</taxon>
        <taxon>Sternorrhyncha</taxon>
        <taxon>Coccoidea</taxon>
        <taxon>Coccidae</taxon>
        <taxon>Parthenolecanium</taxon>
    </lineage>
</organism>
<evidence type="ECO:0000256" key="6">
    <source>
        <dbReference type="ARBA" id="ARBA00023015"/>
    </source>
</evidence>
<keyword evidence="2" id="KW-0479">Metal-binding</keyword>
<evidence type="ECO:0000313" key="13">
    <source>
        <dbReference type="EMBL" id="KAK7576168.1"/>
    </source>
</evidence>
<feature type="region of interest" description="Disordered" evidence="11">
    <location>
        <begin position="138"/>
        <end position="167"/>
    </location>
</feature>